<evidence type="ECO:0000256" key="3">
    <source>
        <dbReference type="ARBA" id="ARBA00022692"/>
    </source>
</evidence>
<accession>A0A1I7U6S9</accession>
<name>A0A1I7U6S9_9PELO</name>
<feature type="transmembrane region" description="Helical" evidence="6">
    <location>
        <begin position="116"/>
        <end position="136"/>
    </location>
</feature>
<keyword evidence="4 6" id="KW-1133">Transmembrane helix</keyword>
<evidence type="ECO:0000256" key="6">
    <source>
        <dbReference type="SAM" id="Phobius"/>
    </source>
</evidence>
<dbReference type="Proteomes" id="UP000095282">
    <property type="component" value="Unplaced"/>
</dbReference>
<comment type="similarity">
    <text evidence="2">Belongs to the nematode receptor-like protein sre family.</text>
</comment>
<dbReference type="InterPro" id="IPR052854">
    <property type="entry name" value="Serpentine_rcpt_epsilon"/>
</dbReference>
<dbReference type="Pfam" id="PF03125">
    <property type="entry name" value="Sre"/>
    <property type="match status" value="1"/>
</dbReference>
<protein>
    <submittedName>
        <fullName evidence="8">Serpentine receptor class gamma</fullName>
    </submittedName>
</protein>
<evidence type="ECO:0000313" key="7">
    <source>
        <dbReference type="Proteomes" id="UP000095282"/>
    </source>
</evidence>
<evidence type="ECO:0000256" key="4">
    <source>
        <dbReference type="ARBA" id="ARBA00022989"/>
    </source>
</evidence>
<evidence type="ECO:0000256" key="5">
    <source>
        <dbReference type="ARBA" id="ARBA00023136"/>
    </source>
</evidence>
<comment type="subcellular location">
    <subcellularLocation>
        <location evidence="1">Membrane</location>
        <topology evidence="1">Multi-pass membrane protein</topology>
    </subcellularLocation>
</comment>
<keyword evidence="5 6" id="KW-0472">Membrane</keyword>
<dbReference type="GO" id="GO:0016020">
    <property type="term" value="C:membrane"/>
    <property type="evidence" value="ECO:0007669"/>
    <property type="project" value="UniProtKB-SubCell"/>
</dbReference>
<sequence>MCTLFFLSVERCYATFLIRDYETNLRKPISVLLNLFLSLFGVGSCFVITNRGNTVYLIVFLLVINGFALLLHFLLQWWNRKIYSALHENMFMTSYSLAQRFQVAENIKSLKMLNNIIFYMGFMNVIVVFSVLFSSFDLDSTMELIITICLDISIFIYSFCYPVIMYHSCERWKTEIIAFFTRIGLLKPSSVLKVHPILNTFGKSMEQANTMRNHFDNLQLSWEAVPRKSIISLISQ</sequence>
<dbReference type="PANTHER" id="PTHR47518">
    <property type="entry name" value="SERPENTINE RECEPTOR CLASS EPSILON-13-RELATED"/>
    <property type="match status" value="1"/>
</dbReference>
<dbReference type="eggNOG" id="ENOG502TCS9">
    <property type="taxonomic scope" value="Eukaryota"/>
</dbReference>
<dbReference type="WBParaSite" id="Csp11.Scaffold629.g15434.t2">
    <property type="protein sequence ID" value="Csp11.Scaffold629.g15434.t2"/>
    <property type="gene ID" value="Csp11.Scaffold629.g15434"/>
</dbReference>
<proteinExistence type="inferred from homology"/>
<evidence type="ECO:0000256" key="1">
    <source>
        <dbReference type="ARBA" id="ARBA00004141"/>
    </source>
</evidence>
<evidence type="ECO:0000256" key="2">
    <source>
        <dbReference type="ARBA" id="ARBA00006803"/>
    </source>
</evidence>
<feature type="transmembrane region" description="Helical" evidence="6">
    <location>
        <begin position="55"/>
        <end position="75"/>
    </location>
</feature>
<feature type="transmembrane region" description="Helical" evidence="6">
    <location>
        <begin position="29"/>
        <end position="49"/>
    </location>
</feature>
<dbReference type="InterPro" id="IPR004151">
    <property type="entry name" value="7TM_GPCR_serpentine_rcpt_Sre"/>
</dbReference>
<keyword evidence="3 6" id="KW-0812">Transmembrane</keyword>
<feature type="transmembrane region" description="Helical" evidence="6">
    <location>
        <begin position="142"/>
        <end position="164"/>
    </location>
</feature>
<dbReference type="PANTHER" id="PTHR47518:SF11">
    <property type="entry name" value="SERPENTINE RECEPTOR, CLASS E (EPSILON)-RELATED"/>
    <property type="match status" value="1"/>
</dbReference>
<keyword evidence="7" id="KW-1185">Reference proteome</keyword>
<evidence type="ECO:0000313" key="8">
    <source>
        <dbReference type="WBParaSite" id="Csp11.Scaffold629.g15434.t2"/>
    </source>
</evidence>
<dbReference type="GO" id="GO:0007606">
    <property type="term" value="P:sensory perception of chemical stimulus"/>
    <property type="evidence" value="ECO:0007669"/>
    <property type="project" value="InterPro"/>
</dbReference>
<organism evidence="7 8">
    <name type="scientific">Caenorhabditis tropicalis</name>
    <dbReference type="NCBI Taxonomy" id="1561998"/>
    <lineage>
        <taxon>Eukaryota</taxon>
        <taxon>Metazoa</taxon>
        <taxon>Ecdysozoa</taxon>
        <taxon>Nematoda</taxon>
        <taxon>Chromadorea</taxon>
        <taxon>Rhabditida</taxon>
        <taxon>Rhabditina</taxon>
        <taxon>Rhabditomorpha</taxon>
        <taxon>Rhabditoidea</taxon>
        <taxon>Rhabditidae</taxon>
        <taxon>Peloderinae</taxon>
        <taxon>Caenorhabditis</taxon>
    </lineage>
</organism>
<dbReference type="AlphaFoldDB" id="A0A1I7U6S9"/>
<reference evidence="8" key="1">
    <citation type="submission" date="2016-11" db="UniProtKB">
        <authorList>
            <consortium name="WormBaseParasite"/>
        </authorList>
    </citation>
    <scope>IDENTIFICATION</scope>
</reference>